<gene>
    <name evidence="12" type="ORF">ABB25_00260</name>
</gene>
<dbReference type="GO" id="GO:0016787">
    <property type="term" value="F:hydrolase activity"/>
    <property type="evidence" value="ECO:0007669"/>
    <property type="project" value="UniProtKB-KW"/>
</dbReference>
<keyword evidence="3 7" id="KW-0347">Helicase</keyword>
<reference evidence="12 13" key="1">
    <citation type="submission" date="2015-05" db="EMBL/GenBank/DDBJ databases">
        <title>Genome sequencing and analysis of members of genus Stenotrophomonas.</title>
        <authorList>
            <person name="Patil P.P."/>
            <person name="Midha S."/>
            <person name="Patil P.B."/>
        </authorList>
    </citation>
    <scope>NUCLEOTIDE SEQUENCE [LARGE SCALE GENOMIC DNA]</scope>
    <source>
        <strain evidence="12 13">DSM 17805</strain>
    </source>
</reference>
<dbReference type="PROSITE" id="PS51195">
    <property type="entry name" value="Q_MOTIF"/>
    <property type="match status" value="1"/>
</dbReference>
<dbReference type="InterPro" id="IPR050079">
    <property type="entry name" value="DEAD_box_RNA_helicase"/>
</dbReference>
<dbReference type="SMART" id="SM00490">
    <property type="entry name" value="HELICc"/>
    <property type="match status" value="1"/>
</dbReference>
<evidence type="ECO:0000256" key="1">
    <source>
        <dbReference type="ARBA" id="ARBA00022741"/>
    </source>
</evidence>
<feature type="domain" description="DEAD-box RNA helicase Q" evidence="11">
    <location>
        <begin position="1"/>
        <end position="29"/>
    </location>
</feature>
<dbReference type="AlphaFoldDB" id="A0A0R0BUY3"/>
<evidence type="ECO:0000256" key="4">
    <source>
        <dbReference type="ARBA" id="ARBA00022840"/>
    </source>
</evidence>
<name>A0A0R0BUY3_9GAMM</name>
<evidence type="ECO:0000256" key="2">
    <source>
        <dbReference type="ARBA" id="ARBA00022801"/>
    </source>
</evidence>
<dbReference type="GO" id="GO:0003724">
    <property type="term" value="F:RNA helicase activity"/>
    <property type="evidence" value="ECO:0007669"/>
    <property type="project" value="InterPro"/>
</dbReference>
<protein>
    <submittedName>
        <fullName evidence="12">RNA helicase</fullName>
    </submittedName>
</protein>
<dbReference type="STRING" id="266128.ABB25_00260"/>
<evidence type="ECO:0000259" key="10">
    <source>
        <dbReference type="PROSITE" id="PS51194"/>
    </source>
</evidence>
<dbReference type="RefSeq" id="WP_057661999.1">
    <property type="nucleotide sequence ID" value="NZ_LDJH01000001.1"/>
</dbReference>
<feature type="short sequence motif" description="Q motif" evidence="6">
    <location>
        <begin position="1"/>
        <end position="29"/>
    </location>
</feature>
<dbReference type="PROSITE" id="PS51192">
    <property type="entry name" value="HELICASE_ATP_BIND_1"/>
    <property type="match status" value="1"/>
</dbReference>
<feature type="domain" description="Helicase C-terminal" evidence="10">
    <location>
        <begin position="233"/>
        <end position="379"/>
    </location>
</feature>
<dbReference type="InterPro" id="IPR000629">
    <property type="entry name" value="RNA-helicase_DEAD-box_CS"/>
</dbReference>
<dbReference type="Proteomes" id="UP000051254">
    <property type="component" value="Unassembled WGS sequence"/>
</dbReference>
<dbReference type="PROSITE" id="PS00039">
    <property type="entry name" value="DEAD_ATP_HELICASE"/>
    <property type="match status" value="1"/>
</dbReference>
<dbReference type="InterPro" id="IPR014014">
    <property type="entry name" value="RNA_helicase_DEAD_Q_motif"/>
</dbReference>
<dbReference type="GO" id="GO:0005524">
    <property type="term" value="F:ATP binding"/>
    <property type="evidence" value="ECO:0007669"/>
    <property type="project" value="UniProtKB-KW"/>
</dbReference>
<feature type="domain" description="Helicase ATP-binding" evidence="9">
    <location>
        <begin position="32"/>
        <end position="208"/>
    </location>
</feature>
<feature type="compositionally biased region" description="Basic residues" evidence="8">
    <location>
        <begin position="398"/>
        <end position="407"/>
    </location>
</feature>
<dbReference type="CDD" id="cd00268">
    <property type="entry name" value="DEADc"/>
    <property type="match status" value="1"/>
</dbReference>
<dbReference type="InterPro" id="IPR001650">
    <property type="entry name" value="Helicase_C-like"/>
</dbReference>
<dbReference type="CDD" id="cd18787">
    <property type="entry name" value="SF2_C_DEAD"/>
    <property type="match status" value="1"/>
</dbReference>
<sequence length="416" mass="44482">MSFESLGLCPPLLAALHAAGITEPTPVQAQVLPAGLAGRDIQAQAPTGSGKTLAYVLPLLQQLIGDGQRGSRTVRQLVLVPTRELAEQVAGVFTEYGRGLPRPPKVVVAIGGVSINPQMLALRGGADVLVATPGRLLDLLDHNALLLDGVHALVLDEADRLLDLGFGEQMQQLLRLLPRSRQTLLFSATFPEDTSALARASLREPLQVQLDAPGQAPAIVQRVICVDEHRRNPLLQHLTRQEGWEQVLVFVASQRSSENLAQKLAKAGFQAEALHGDLGQGRRARVLQGFAEGRVKWLVATDVAARGIDIAGLPLVINYDLPRSTDDYLHRIGRSGRAGTQGMAISLLTEANQAHLRLIEKRHRLQLPREVVAGFEPQATAPTAAGTPAAGADNGGIKGKRPSKKDRLRAAQAAGQ</sequence>
<comment type="similarity">
    <text evidence="5 7">Belongs to the DEAD box helicase family.</text>
</comment>
<evidence type="ECO:0000256" key="3">
    <source>
        <dbReference type="ARBA" id="ARBA00022806"/>
    </source>
</evidence>
<dbReference type="InterPro" id="IPR011545">
    <property type="entry name" value="DEAD/DEAH_box_helicase_dom"/>
</dbReference>
<organism evidence="12 13">
    <name type="scientific">Stenotrophomonas koreensis</name>
    <dbReference type="NCBI Taxonomy" id="266128"/>
    <lineage>
        <taxon>Bacteria</taxon>
        <taxon>Pseudomonadati</taxon>
        <taxon>Pseudomonadota</taxon>
        <taxon>Gammaproteobacteria</taxon>
        <taxon>Lysobacterales</taxon>
        <taxon>Lysobacteraceae</taxon>
        <taxon>Stenotrophomonas</taxon>
    </lineage>
</organism>
<dbReference type="Pfam" id="PF00270">
    <property type="entry name" value="DEAD"/>
    <property type="match status" value="1"/>
</dbReference>
<dbReference type="EMBL" id="LDJH01000001">
    <property type="protein sequence ID" value="KRG61061.1"/>
    <property type="molecule type" value="Genomic_DNA"/>
</dbReference>
<keyword evidence="4 7" id="KW-0067">ATP-binding</keyword>
<evidence type="ECO:0000259" key="11">
    <source>
        <dbReference type="PROSITE" id="PS51195"/>
    </source>
</evidence>
<comment type="caution">
    <text evidence="12">The sequence shown here is derived from an EMBL/GenBank/DDBJ whole genome shotgun (WGS) entry which is preliminary data.</text>
</comment>
<dbReference type="Gene3D" id="3.40.50.300">
    <property type="entry name" value="P-loop containing nucleotide triphosphate hydrolases"/>
    <property type="match status" value="2"/>
</dbReference>
<dbReference type="Pfam" id="PF00271">
    <property type="entry name" value="Helicase_C"/>
    <property type="match status" value="1"/>
</dbReference>
<keyword evidence="1 7" id="KW-0547">Nucleotide-binding</keyword>
<keyword evidence="13" id="KW-1185">Reference proteome</keyword>
<feature type="region of interest" description="Disordered" evidence="8">
    <location>
        <begin position="378"/>
        <end position="416"/>
    </location>
</feature>
<dbReference type="GO" id="GO:0003676">
    <property type="term" value="F:nucleic acid binding"/>
    <property type="evidence" value="ECO:0007669"/>
    <property type="project" value="InterPro"/>
</dbReference>
<evidence type="ECO:0000259" key="9">
    <source>
        <dbReference type="PROSITE" id="PS51192"/>
    </source>
</evidence>
<dbReference type="SUPFAM" id="SSF52540">
    <property type="entry name" value="P-loop containing nucleoside triphosphate hydrolases"/>
    <property type="match status" value="1"/>
</dbReference>
<dbReference type="InterPro" id="IPR014001">
    <property type="entry name" value="Helicase_ATP-bd"/>
</dbReference>
<evidence type="ECO:0000313" key="13">
    <source>
        <dbReference type="Proteomes" id="UP000051254"/>
    </source>
</evidence>
<dbReference type="PROSITE" id="PS51194">
    <property type="entry name" value="HELICASE_CTER"/>
    <property type="match status" value="1"/>
</dbReference>
<dbReference type="OrthoDB" id="8520957at2"/>
<dbReference type="GO" id="GO:0005829">
    <property type="term" value="C:cytosol"/>
    <property type="evidence" value="ECO:0007669"/>
    <property type="project" value="TreeGrafter"/>
</dbReference>
<dbReference type="PANTHER" id="PTHR47959">
    <property type="entry name" value="ATP-DEPENDENT RNA HELICASE RHLE-RELATED"/>
    <property type="match status" value="1"/>
</dbReference>
<proteinExistence type="inferred from homology"/>
<dbReference type="PANTHER" id="PTHR47959:SF13">
    <property type="entry name" value="ATP-DEPENDENT RNA HELICASE RHLE"/>
    <property type="match status" value="1"/>
</dbReference>
<evidence type="ECO:0000256" key="6">
    <source>
        <dbReference type="PROSITE-ProRule" id="PRU00552"/>
    </source>
</evidence>
<dbReference type="InterPro" id="IPR027417">
    <property type="entry name" value="P-loop_NTPase"/>
</dbReference>
<evidence type="ECO:0000256" key="7">
    <source>
        <dbReference type="RuleBase" id="RU000492"/>
    </source>
</evidence>
<dbReference type="InterPro" id="IPR044742">
    <property type="entry name" value="DEAD/DEAH_RhlB"/>
</dbReference>
<accession>A0A0R0BUY3</accession>
<dbReference type="SMART" id="SM00487">
    <property type="entry name" value="DEXDc"/>
    <property type="match status" value="1"/>
</dbReference>
<evidence type="ECO:0000256" key="8">
    <source>
        <dbReference type="SAM" id="MobiDB-lite"/>
    </source>
</evidence>
<keyword evidence="2 7" id="KW-0378">Hydrolase</keyword>
<evidence type="ECO:0000256" key="5">
    <source>
        <dbReference type="ARBA" id="ARBA00038437"/>
    </source>
</evidence>
<dbReference type="PATRIC" id="fig|266128.3.peg.56"/>
<evidence type="ECO:0000313" key="12">
    <source>
        <dbReference type="EMBL" id="KRG61061.1"/>
    </source>
</evidence>
<feature type="compositionally biased region" description="Low complexity" evidence="8">
    <location>
        <begin position="379"/>
        <end position="392"/>
    </location>
</feature>